<evidence type="ECO:0000313" key="3">
    <source>
        <dbReference type="EMBL" id="MBK0400538.1"/>
    </source>
</evidence>
<keyword evidence="1" id="KW-0732">Signal</keyword>
<name>A0A8J7M9C7_9RHOB</name>
<dbReference type="EMBL" id="JAEHHL010000009">
    <property type="protein sequence ID" value="MBK0400538.1"/>
    <property type="molecule type" value="Genomic_DNA"/>
</dbReference>
<feature type="chain" id="PRO_5035282208" evidence="1">
    <location>
        <begin position="24"/>
        <end position="385"/>
    </location>
</feature>
<keyword evidence="4" id="KW-1185">Reference proteome</keyword>
<evidence type="ECO:0000313" key="4">
    <source>
        <dbReference type="Proteomes" id="UP000655420"/>
    </source>
</evidence>
<dbReference type="Proteomes" id="UP000655420">
    <property type="component" value="Unassembled WGS sequence"/>
</dbReference>
<dbReference type="GO" id="GO:0016020">
    <property type="term" value="C:membrane"/>
    <property type="evidence" value="ECO:0007669"/>
    <property type="project" value="InterPro"/>
</dbReference>
<dbReference type="InterPro" id="IPR023614">
    <property type="entry name" value="Porin_dom_sf"/>
</dbReference>
<dbReference type="AlphaFoldDB" id="A0A8J7M9C7"/>
<feature type="signal peptide" evidence="1">
    <location>
        <begin position="1"/>
        <end position="23"/>
    </location>
</feature>
<dbReference type="RefSeq" id="WP_200611473.1">
    <property type="nucleotide sequence ID" value="NZ_JAEHHL010000009.1"/>
</dbReference>
<comment type="caution">
    <text evidence="3">The sequence shown here is derived from an EMBL/GenBank/DDBJ whole genome shotgun (WGS) entry which is preliminary data.</text>
</comment>
<organism evidence="3 4">
    <name type="scientific">Thermohalobaculum xanthum</name>
    <dbReference type="NCBI Taxonomy" id="2753746"/>
    <lineage>
        <taxon>Bacteria</taxon>
        <taxon>Pseudomonadati</taxon>
        <taxon>Pseudomonadota</taxon>
        <taxon>Alphaproteobacteria</taxon>
        <taxon>Rhodobacterales</taxon>
        <taxon>Paracoccaceae</taxon>
        <taxon>Thermohalobaculum</taxon>
    </lineage>
</organism>
<gene>
    <name evidence="3" type="ORF">H0I76_15160</name>
</gene>
<sequence length="385" mass="40362">MKKVLLSTSAIALAGAFASTASAAEWNVRVGGYMEQFVAYADSDVDGLAGEKLGGVDSKQDAEIHFIPTITLDNGIKFGANIQLEANTSGDQIDESYMFIQGSFGEIDLGSENSAGYKMTYAAPDVTFLNVNSGSTTAFIPWSGSVTNNIGTSVATGSDVFRGTLGATYIENDRNNDAQRITYYTPRFAGFQLGGSFARDAQQDSNAQVNLDNITGNYIDLGANYVNSFGEFDVAASARWGIGFNDAAGADDPTVLAFGLNLGYAGFTIGGSWAEQNNSSAGNADGTAWDAGISYETGPWGFSFTYFHGENQDNENVALGLGLDEEVSQYLLGVNYTLAKGVNLGAYGAYVDFEEDAGDGSAVGALTPGNDVDGFIIGTGVKISF</sequence>
<protein>
    <submittedName>
        <fullName evidence="3">Porin</fullName>
    </submittedName>
</protein>
<evidence type="ECO:0000259" key="2">
    <source>
        <dbReference type="Pfam" id="PF13609"/>
    </source>
</evidence>
<dbReference type="Gene3D" id="2.40.160.10">
    <property type="entry name" value="Porin"/>
    <property type="match status" value="1"/>
</dbReference>
<feature type="domain" description="Porin" evidence="2">
    <location>
        <begin position="10"/>
        <end position="354"/>
    </location>
</feature>
<dbReference type="Pfam" id="PF13609">
    <property type="entry name" value="Porin_4"/>
    <property type="match status" value="1"/>
</dbReference>
<evidence type="ECO:0000256" key="1">
    <source>
        <dbReference type="SAM" id="SignalP"/>
    </source>
</evidence>
<reference evidence="3" key="1">
    <citation type="submission" date="2020-12" db="EMBL/GenBank/DDBJ databases">
        <title>Bacterial taxonomy.</title>
        <authorList>
            <person name="Pan X."/>
        </authorList>
    </citation>
    <scope>NUCLEOTIDE SEQUENCE</scope>
    <source>
        <strain evidence="3">M0105</strain>
    </source>
</reference>
<dbReference type="GO" id="GO:0015288">
    <property type="term" value="F:porin activity"/>
    <property type="evidence" value="ECO:0007669"/>
    <property type="project" value="InterPro"/>
</dbReference>
<dbReference type="InterPro" id="IPR033900">
    <property type="entry name" value="Gram_neg_porin_domain"/>
</dbReference>
<accession>A0A8J7M9C7</accession>
<proteinExistence type="predicted"/>
<dbReference type="SUPFAM" id="SSF56935">
    <property type="entry name" value="Porins"/>
    <property type="match status" value="1"/>
</dbReference>